<dbReference type="Proteomes" id="UP000789901">
    <property type="component" value="Unassembled WGS sequence"/>
</dbReference>
<reference evidence="3 4" key="1">
    <citation type="submission" date="2021-06" db="EMBL/GenBank/DDBJ databases">
        <authorList>
            <person name="Kallberg Y."/>
            <person name="Tangrot J."/>
            <person name="Rosling A."/>
        </authorList>
    </citation>
    <scope>NUCLEOTIDE SEQUENCE [LARGE SCALE GENOMIC DNA]</scope>
    <source>
        <strain evidence="3 4">120-4 pot B 10/14</strain>
    </source>
</reference>
<comment type="similarity">
    <text evidence="1">Belongs to the peptidase A1 family.</text>
</comment>
<dbReference type="Gene3D" id="2.40.70.10">
    <property type="entry name" value="Acid Proteases"/>
    <property type="match status" value="2"/>
</dbReference>
<dbReference type="PANTHER" id="PTHR47966">
    <property type="entry name" value="BETA-SITE APP-CLEAVING ENZYME, ISOFORM A-RELATED"/>
    <property type="match status" value="1"/>
</dbReference>
<comment type="caution">
    <text evidence="3">The sequence shown here is derived from an EMBL/GenBank/DDBJ whole genome shotgun (WGS) entry which is preliminary data.</text>
</comment>
<dbReference type="CDD" id="cd05471">
    <property type="entry name" value="pepsin_like"/>
    <property type="match status" value="1"/>
</dbReference>
<feature type="domain" description="Peptidase A1" evidence="2">
    <location>
        <begin position="129"/>
        <end position="481"/>
    </location>
</feature>
<dbReference type="EMBL" id="CAJVQB010001416">
    <property type="protein sequence ID" value="CAG8534728.1"/>
    <property type="molecule type" value="Genomic_DNA"/>
</dbReference>
<dbReference type="InterPro" id="IPR034164">
    <property type="entry name" value="Pepsin-like_dom"/>
</dbReference>
<dbReference type="PANTHER" id="PTHR47966:SF51">
    <property type="entry name" value="BETA-SITE APP-CLEAVING ENZYME, ISOFORM A-RELATED"/>
    <property type="match status" value="1"/>
</dbReference>
<evidence type="ECO:0000259" key="2">
    <source>
        <dbReference type="PROSITE" id="PS51767"/>
    </source>
</evidence>
<sequence length="481" mass="53218">MFTISIFSFKHHIRQLKRYLVSLIIFTIFWTYTVNAQIYSVDQNWKRDTGGGLSPNTTFITATITAPTNTPNIATETTNTNIPITIPITTLITTPTAAPITTPITTPTVAPITTPLKINLTFEPNLTQWSFPIQFGTPPQTLDILTGITSNLLWAVSELCMSPFGDACNIRAATFFNTSLSNSLSGDFEEFTIDYVNGSEIIGIWVNDTIIINTQTFEQMHFGLPKDIIGTENITIPDKINGQIGIALTPNVSQGGSITFGGIDLEYILGNNESEIIYYQLPPTTVTTRLYVSNIYIDASLSGGKYSNGSGIADCYATSPNYDLSFEFENQNNQKWRLPLRSIIGKPIDSDHCSLTINGSAINSDSWVFGSAFIANFYMIFDQEKSLFGIALRSTIAQVAATKYLSPDWDWSARPGAIAYGYSSAHDGFSLTISGVSSYWIVFGVIATTEQDKWRGPFDNTQDYCWHFHGSEDDWEVFPCP</sequence>
<evidence type="ECO:0000256" key="1">
    <source>
        <dbReference type="ARBA" id="ARBA00007447"/>
    </source>
</evidence>
<evidence type="ECO:0000313" key="3">
    <source>
        <dbReference type="EMBL" id="CAG8534728.1"/>
    </source>
</evidence>
<dbReference type="InterPro" id="IPR001461">
    <property type="entry name" value="Aspartic_peptidase_A1"/>
</dbReference>
<keyword evidence="4" id="KW-1185">Reference proteome</keyword>
<evidence type="ECO:0000313" key="4">
    <source>
        <dbReference type="Proteomes" id="UP000789901"/>
    </source>
</evidence>
<organism evidence="3 4">
    <name type="scientific">Gigaspora margarita</name>
    <dbReference type="NCBI Taxonomy" id="4874"/>
    <lineage>
        <taxon>Eukaryota</taxon>
        <taxon>Fungi</taxon>
        <taxon>Fungi incertae sedis</taxon>
        <taxon>Mucoromycota</taxon>
        <taxon>Glomeromycotina</taxon>
        <taxon>Glomeromycetes</taxon>
        <taxon>Diversisporales</taxon>
        <taxon>Gigasporaceae</taxon>
        <taxon>Gigaspora</taxon>
    </lineage>
</organism>
<protein>
    <submittedName>
        <fullName evidence="3">9702_t:CDS:1</fullName>
    </submittedName>
</protein>
<accession>A0ABM8W618</accession>
<dbReference type="PROSITE" id="PS51767">
    <property type="entry name" value="PEPTIDASE_A1"/>
    <property type="match status" value="1"/>
</dbReference>
<dbReference type="SUPFAM" id="SSF50630">
    <property type="entry name" value="Acid proteases"/>
    <property type="match status" value="1"/>
</dbReference>
<gene>
    <name evidence="3" type="ORF">GMARGA_LOCUS3793</name>
</gene>
<dbReference type="PRINTS" id="PR00792">
    <property type="entry name" value="PEPSIN"/>
</dbReference>
<dbReference type="Pfam" id="PF00026">
    <property type="entry name" value="Asp"/>
    <property type="match status" value="2"/>
</dbReference>
<dbReference type="InterPro" id="IPR021109">
    <property type="entry name" value="Peptidase_aspartic_dom_sf"/>
</dbReference>
<dbReference type="InterPro" id="IPR033121">
    <property type="entry name" value="PEPTIDASE_A1"/>
</dbReference>
<name>A0ABM8W618_GIGMA</name>
<proteinExistence type="inferred from homology"/>